<sequence>MVEVVDTDSQVFIIEKVSKLLDIEVETDSEICQFKKKRTAEAQKNSKVYVRWALDLKVSISSLENDGQAVNEAEIFLLPEELPNFTSALIQHSILFPTNFSQQLSMERGMYCIRIKSQESPINFAERLVGALKSLA</sequence>
<accession>A0ABT8NH41</accession>
<name>A0ABT8NH41_9BACL</name>
<proteinExistence type="predicted"/>
<protein>
    <submittedName>
        <fullName evidence="1">DUF1259 domain-containing protein</fullName>
    </submittedName>
</protein>
<dbReference type="Proteomes" id="UP001172142">
    <property type="component" value="Unassembled WGS sequence"/>
</dbReference>
<keyword evidence="2" id="KW-1185">Reference proteome</keyword>
<comment type="caution">
    <text evidence="1">The sequence shown here is derived from an EMBL/GenBank/DDBJ whole genome shotgun (WGS) entry which is preliminary data.</text>
</comment>
<dbReference type="RefSeq" id="WP_301857361.1">
    <property type="nucleotide sequence ID" value="NZ_JAUJWU010000005.1"/>
</dbReference>
<gene>
    <name evidence="1" type="ORF">QWY13_16285</name>
</gene>
<dbReference type="InterPro" id="IPR011094">
    <property type="entry name" value="Uncharacterised_LppY/LpqO"/>
</dbReference>
<dbReference type="Pfam" id="PF07485">
    <property type="entry name" value="DUF1529"/>
    <property type="match status" value="1"/>
</dbReference>
<evidence type="ECO:0000313" key="1">
    <source>
        <dbReference type="EMBL" id="MDN7247039.1"/>
    </source>
</evidence>
<evidence type="ECO:0000313" key="2">
    <source>
        <dbReference type="Proteomes" id="UP001172142"/>
    </source>
</evidence>
<dbReference type="EMBL" id="JAUJWU010000005">
    <property type="protein sequence ID" value="MDN7247039.1"/>
    <property type="molecule type" value="Genomic_DNA"/>
</dbReference>
<organism evidence="1 2">
    <name type="scientific">Planococcus shenhongbingii</name>
    <dbReference type="NCBI Taxonomy" id="3058398"/>
    <lineage>
        <taxon>Bacteria</taxon>
        <taxon>Bacillati</taxon>
        <taxon>Bacillota</taxon>
        <taxon>Bacilli</taxon>
        <taxon>Bacillales</taxon>
        <taxon>Caryophanaceae</taxon>
        <taxon>Planococcus</taxon>
    </lineage>
</organism>
<reference evidence="1 2" key="1">
    <citation type="submission" date="2023-07" db="EMBL/GenBank/DDBJ databases">
        <title>Novel species in genus Planococcus.</title>
        <authorList>
            <person name="Ning S."/>
        </authorList>
    </citation>
    <scope>NUCLEOTIDE SEQUENCE [LARGE SCALE GENOMIC DNA]</scope>
    <source>
        <strain evidence="1 2">N017</strain>
    </source>
</reference>